<reference evidence="1" key="1">
    <citation type="submission" date="2021-12" db="EMBL/GenBank/DDBJ databases">
        <title>Discovery of the Pendulisporaceae a myxobacterial family with distinct sporulation behavior and unique specialized metabolism.</title>
        <authorList>
            <person name="Garcia R."/>
            <person name="Popoff A."/>
            <person name="Bader C.D."/>
            <person name="Loehr J."/>
            <person name="Walesch S."/>
            <person name="Walt C."/>
            <person name="Boldt J."/>
            <person name="Bunk B."/>
            <person name="Haeckl F.J.F.P.J."/>
            <person name="Gunesch A.P."/>
            <person name="Birkelbach J."/>
            <person name="Nuebel U."/>
            <person name="Pietschmann T."/>
            <person name="Bach T."/>
            <person name="Mueller R."/>
        </authorList>
    </citation>
    <scope>NUCLEOTIDE SEQUENCE</scope>
    <source>
        <strain evidence="1">MSr11367</strain>
    </source>
</reference>
<name>A0ABZ2KXR5_9BACT</name>
<protein>
    <submittedName>
        <fullName evidence="1">Transcriptional regulator</fullName>
    </submittedName>
</protein>
<accession>A0ABZ2KXR5</accession>
<gene>
    <name evidence="1" type="ORF">LVJ94_42125</name>
</gene>
<dbReference type="Gene3D" id="1.10.1740.10">
    <property type="match status" value="1"/>
</dbReference>
<evidence type="ECO:0000313" key="2">
    <source>
        <dbReference type="Proteomes" id="UP001374803"/>
    </source>
</evidence>
<keyword evidence="2" id="KW-1185">Reference proteome</keyword>
<dbReference type="EMBL" id="CP089983">
    <property type="protein sequence ID" value="WXB03489.1"/>
    <property type="molecule type" value="Genomic_DNA"/>
</dbReference>
<sequence>MGGNEPKEHLADLQLASACARGEVEAITAFEAQYFREIDVALVRIARSTADRNEIAQRVRERFFVAPPGGPPRIAEYTGRGPLRNWARAGIVRVVLQYVTRRPRDVPTEDAVFLAGLTSNEPSPEVAYLRARYGAEFKASFERAANALTPRERNLLRHGILDGLTSDELGALFGVHRATAARWLASARERLIDELRKDLSARLNVPRAEVDSLLRIMQSNLEITLQRYLGNSDAEEESA</sequence>
<dbReference type="SUPFAM" id="SSF88946">
    <property type="entry name" value="Sigma2 domain of RNA polymerase sigma factors"/>
    <property type="match status" value="1"/>
</dbReference>
<dbReference type="InterPro" id="IPR011745">
    <property type="entry name" value="RNA_pol_sigma70_MYXXA"/>
</dbReference>
<proteinExistence type="predicted"/>
<dbReference type="RefSeq" id="WP_394833119.1">
    <property type="nucleotide sequence ID" value="NZ_CP089929.1"/>
</dbReference>
<dbReference type="NCBIfam" id="TIGR03001">
    <property type="entry name" value="Sig-70_gmx1"/>
    <property type="match status" value="1"/>
</dbReference>
<dbReference type="Gene3D" id="1.10.10.10">
    <property type="entry name" value="Winged helix-like DNA-binding domain superfamily/Winged helix DNA-binding domain"/>
    <property type="match status" value="1"/>
</dbReference>
<dbReference type="SUPFAM" id="SSF88659">
    <property type="entry name" value="Sigma3 and sigma4 domains of RNA polymerase sigma factors"/>
    <property type="match status" value="1"/>
</dbReference>
<dbReference type="InterPro" id="IPR036388">
    <property type="entry name" value="WH-like_DNA-bd_sf"/>
</dbReference>
<dbReference type="Proteomes" id="UP001374803">
    <property type="component" value="Chromosome"/>
</dbReference>
<dbReference type="InterPro" id="IPR013325">
    <property type="entry name" value="RNA_pol_sigma_r2"/>
</dbReference>
<dbReference type="InterPro" id="IPR013324">
    <property type="entry name" value="RNA_pol_sigma_r3/r4-like"/>
</dbReference>
<organism evidence="1 2">
    <name type="scientific">Pendulispora rubella</name>
    <dbReference type="NCBI Taxonomy" id="2741070"/>
    <lineage>
        <taxon>Bacteria</taxon>
        <taxon>Pseudomonadati</taxon>
        <taxon>Myxococcota</taxon>
        <taxon>Myxococcia</taxon>
        <taxon>Myxococcales</taxon>
        <taxon>Sorangiineae</taxon>
        <taxon>Pendulisporaceae</taxon>
        <taxon>Pendulispora</taxon>
    </lineage>
</organism>
<evidence type="ECO:0000313" key="1">
    <source>
        <dbReference type="EMBL" id="WXB03489.1"/>
    </source>
</evidence>